<keyword evidence="3" id="KW-0812">Transmembrane</keyword>
<name>A0A915HF78_ROMCU</name>
<dbReference type="GO" id="GO:0036376">
    <property type="term" value="P:sodium ion export across plasma membrane"/>
    <property type="evidence" value="ECO:0007669"/>
    <property type="project" value="TreeGrafter"/>
</dbReference>
<evidence type="ECO:0000313" key="7">
    <source>
        <dbReference type="Proteomes" id="UP000887565"/>
    </source>
</evidence>
<keyword evidence="4" id="KW-0735">Signal-anchor</keyword>
<dbReference type="GO" id="GO:0030007">
    <property type="term" value="P:intracellular potassium ion homeostasis"/>
    <property type="evidence" value="ECO:0007669"/>
    <property type="project" value="TreeGrafter"/>
</dbReference>
<comment type="subcellular location">
    <subcellularLocation>
        <location evidence="1">Membrane</location>
        <topology evidence="1">Single-pass type II membrane protein</topology>
    </subcellularLocation>
</comment>
<evidence type="ECO:0000256" key="6">
    <source>
        <dbReference type="ARBA" id="ARBA00023136"/>
    </source>
</evidence>
<dbReference type="PANTHER" id="PTHR11523:SF28">
    <property type="entry name" value="NA_K-ATPASE BETA SUBUNIT ISOFORM 4-RELATED"/>
    <property type="match status" value="1"/>
</dbReference>
<evidence type="ECO:0000256" key="4">
    <source>
        <dbReference type="ARBA" id="ARBA00022968"/>
    </source>
</evidence>
<dbReference type="InterPro" id="IPR000402">
    <property type="entry name" value="Na/K_ATPase_sub_beta"/>
</dbReference>
<dbReference type="GO" id="GO:0005890">
    <property type="term" value="C:sodium:potassium-exchanging ATPase complex"/>
    <property type="evidence" value="ECO:0007669"/>
    <property type="project" value="InterPro"/>
</dbReference>
<evidence type="ECO:0000256" key="2">
    <source>
        <dbReference type="ARBA" id="ARBA00005876"/>
    </source>
</evidence>
<reference evidence="8" key="1">
    <citation type="submission" date="2022-11" db="UniProtKB">
        <authorList>
            <consortium name="WormBaseParasite"/>
        </authorList>
    </citation>
    <scope>IDENTIFICATION</scope>
</reference>
<dbReference type="AlphaFoldDB" id="A0A915HF78"/>
<dbReference type="Pfam" id="PF00287">
    <property type="entry name" value="Na_K-ATPase"/>
    <property type="match status" value="1"/>
</dbReference>
<dbReference type="GO" id="GO:0006883">
    <property type="term" value="P:intracellular sodium ion homeostasis"/>
    <property type="evidence" value="ECO:0007669"/>
    <property type="project" value="TreeGrafter"/>
</dbReference>
<dbReference type="Proteomes" id="UP000887565">
    <property type="component" value="Unplaced"/>
</dbReference>
<dbReference type="GO" id="GO:1990573">
    <property type="term" value="P:potassium ion import across plasma membrane"/>
    <property type="evidence" value="ECO:0007669"/>
    <property type="project" value="TreeGrafter"/>
</dbReference>
<dbReference type="PANTHER" id="PTHR11523">
    <property type="entry name" value="SODIUM/POTASSIUM-DEPENDENT ATPASE BETA SUBUNIT"/>
    <property type="match status" value="1"/>
</dbReference>
<proteinExistence type="inferred from homology"/>
<organism evidence="7 8">
    <name type="scientific">Romanomermis culicivorax</name>
    <name type="common">Nematode worm</name>
    <dbReference type="NCBI Taxonomy" id="13658"/>
    <lineage>
        <taxon>Eukaryota</taxon>
        <taxon>Metazoa</taxon>
        <taxon>Ecdysozoa</taxon>
        <taxon>Nematoda</taxon>
        <taxon>Enoplea</taxon>
        <taxon>Dorylaimia</taxon>
        <taxon>Mermithida</taxon>
        <taxon>Mermithoidea</taxon>
        <taxon>Mermithidae</taxon>
        <taxon>Romanomermis</taxon>
    </lineage>
</organism>
<comment type="similarity">
    <text evidence="2">Belongs to the X(+)/potassium ATPases subunit beta family.</text>
</comment>
<dbReference type="OMA" id="NHEGGER"/>
<evidence type="ECO:0000313" key="8">
    <source>
        <dbReference type="WBParaSite" id="nRc.2.0.1.t00712-RA"/>
    </source>
</evidence>
<dbReference type="Gene3D" id="2.60.40.1660">
    <property type="entry name" value="Na, k-atpase alpha subunit"/>
    <property type="match status" value="1"/>
</dbReference>
<dbReference type="GO" id="GO:0001671">
    <property type="term" value="F:ATPase activator activity"/>
    <property type="evidence" value="ECO:0007669"/>
    <property type="project" value="TreeGrafter"/>
</dbReference>
<accession>A0A915HF78</accession>
<protein>
    <submittedName>
        <fullName evidence="8">Uncharacterized protein</fullName>
    </submittedName>
</protein>
<keyword evidence="7" id="KW-1185">Reference proteome</keyword>
<keyword evidence="6" id="KW-0472">Membrane</keyword>
<keyword evidence="5" id="KW-1133">Transmembrane helix</keyword>
<evidence type="ECO:0000256" key="5">
    <source>
        <dbReference type="ARBA" id="ARBA00022989"/>
    </source>
</evidence>
<sequence>MLVRYMSAPAPGQLPRLKYLSQDNPKYTNKSAPGLRECSGDQNNGENVTEACIFDLQPFIEQGCSPPDFGFNNGTPCVILTLNKLIGWEPLPYPPDTLPSALPPQVQKNYKNGDVAITCEGEYIAGQENIGQLEYIPPSGIRKIFYPYKFRKDLAYHQPFAMVKFKSLRPGILVEVECKAYAYNIIHDRPNRLGMTHFEMLRVD</sequence>
<evidence type="ECO:0000256" key="3">
    <source>
        <dbReference type="ARBA" id="ARBA00022692"/>
    </source>
</evidence>
<dbReference type="InterPro" id="IPR038702">
    <property type="entry name" value="Na/K_ATPase_sub_beta_sf"/>
</dbReference>
<evidence type="ECO:0000256" key="1">
    <source>
        <dbReference type="ARBA" id="ARBA00004606"/>
    </source>
</evidence>
<dbReference type="WBParaSite" id="nRc.2.0.1.t00712-RA">
    <property type="protein sequence ID" value="nRc.2.0.1.t00712-RA"/>
    <property type="gene ID" value="nRc.2.0.1.g00712"/>
</dbReference>